<proteinExistence type="predicted"/>
<name>C5BT29_TERTT</name>
<protein>
    <submittedName>
        <fullName evidence="1">Lipoprotein</fullName>
    </submittedName>
</protein>
<evidence type="ECO:0000313" key="1">
    <source>
        <dbReference type="EMBL" id="ACR11757.1"/>
    </source>
</evidence>
<organism evidence="1 2">
    <name type="scientific">Teredinibacter turnerae (strain ATCC 39867 / T7901)</name>
    <dbReference type="NCBI Taxonomy" id="377629"/>
    <lineage>
        <taxon>Bacteria</taxon>
        <taxon>Pseudomonadati</taxon>
        <taxon>Pseudomonadota</taxon>
        <taxon>Gammaproteobacteria</taxon>
        <taxon>Cellvibrionales</taxon>
        <taxon>Cellvibrionaceae</taxon>
        <taxon>Teredinibacter</taxon>
    </lineage>
</organism>
<sequence>MRHYCPRIAKRLLLAVAVLFLLNGCATKIAYHYLDFALVWTLEKYVQLDKPQKNKLKEEMAEFHRWHRTTQLPLYSSYMAGFKNRYEQAPLTGNQMHAEVDQLQVYLDTCIEHLMPSLVDLAASLSDEQVEELLASIAEDRADYRKKYIDVSTEELHAARVKELESNLNLVIRWFSKEQEAAMLDWSKGLVPYEKLTLAQQEIWGEELAEVLAQRDNREILETGLRKLIFVHTDHWNPELERIVDENQEKSYQFLADLLNGLEGKQRARFIARVERFSEDFHEMSGAN</sequence>
<accession>C5BT29</accession>
<dbReference type="Pfam" id="PF19795">
    <property type="entry name" value="DUF6279"/>
    <property type="match status" value="1"/>
</dbReference>
<keyword evidence="1" id="KW-0449">Lipoprotein</keyword>
<gene>
    <name evidence="1" type="ordered locus">TERTU_3880</name>
</gene>
<dbReference type="InterPro" id="IPR016875">
    <property type="entry name" value="UCP028200"/>
</dbReference>
<dbReference type="KEGG" id="ttu:TERTU_3880"/>
<reference evidence="1 2" key="1">
    <citation type="journal article" date="2009" name="PLoS ONE">
        <title>The complete genome of Teredinibacter turnerae T7901: an intracellular endosymbiont of marine wood-boring bivalves (shipworms).</title>
        <authorList>
            <person name="Yang J.C."/>
            <person name="Madupu R."/>
            <person name="Durkin A.S."/>
            <person name="Ekborg N.A."/>
            <person name="Pedamallu C.S."/>
            <person name="Hostetler J.B."/>
            <person name="Radune D."/>
            <person name="Toms B.S."/>
            <person name="Henrissat B."/>
            <person name="Coutinho P.M."/>
            <person name="Schwarz S."/>
            <person name="Field L."/>
            <person name="Trindade-Silva A.E."/>
            <person name="Soares C.A.G."/>
            <person name="Elshahawi S."/>
            <person name="Hanora A."/>
            <person name="Schmidt E.W."/>
            <person name="Haygood M.G."/>
            <person name="Posfai J."/>
            <person name="Benner J."/>
            <person name="Madinger C."/>
            <person name="Nove J."/>
            <person name="Anton B."/>
            <person name="Chaudhary K."/>
            <person name="Foster J."/>
            <person name="Holman A."/>
            <person name="Kumar S."/>
            <person name="Lessard P.A."/>
            <person name="Luyten Y.A."/>
            <person name="Slatko B."/>
            <person name="Wood N."/>
            <person name="Wu B."/>
            <person name="Teplitski M."/>
            <person name="Mougous J.D."/>
            <person name="Ward N."/>
            <person name="Eisen J.A."/>
            <person name="Badger J.H."/>
            <person name="Distel D.L."/>
        </authorList>
    </citation>
    <scope>NUCLEOTIDE SEQUENCE [LARGE SCALE GENOMIC DNA]</scope>
    <source>
        <strain evidence="2">ATCC 39867 / T7901</strain>
    </source>
</reference>
<evidence type="ECO:0000313" key="2">
    <source>
        <dbReference type="Proteomes" id="UP000009080"/>
    </source>
</evidence>
<dbReference type="PIRSF" id="PIRSF028200">
    <property type="entry name" value="UCP028200"/>
    <property type="match status" value="1"/>
</dbReference>
<dbReference type="Proteomes" id="UP000009080">
    <property type="component" value="Chromosome"/>
</dbReference>
<dbReference type="EMBL" id="CP001614">
    <property type="protein sequence ID" value="ACR11757.1"/>
    <property type="molecule type" value="Genomic_DNA"/>
</dbReference>
<dbReference type="eggNOG" id="ENOG5032RT1">
    <property type="taxonomic scope" value="Bacteria"/>
</dbReference>
<keyword evidence="2" id="KW-1185">Reference proteome</keyword>
<dbReference type="RefSeq" id="WP_015817868.1">
    <property type="nucleotide sequence ID" value="NC_012997.1"/>
</dbReference>
<dbReference type="AlphaFoldDB" id="C5BT29"/>
<dbReference type="STRING" id="377629.TERTU_3880"/>
<dbReference type="HOGENOM" id="CLU_061560_0_0_6"/>